<evidence type="ECO:0000313" key="2">
    <source>
        <dbReference type="Proteomes" id="UP000315303"/>
    </source>
</evidence>
<comment type="caution">
    <text evidence="1">The sequence shown here is derived from an EMBL/GenBank/DDBJ whole genome shotgun (WGS) entry which is preliminary data.</text>
</comment>
<keyword evidence="2" id="KW-1185">Reference proteome</keyword>
<organism evidence="1 2">
    <name type="scientific">Litorilituus lipolyticus</name>
    <dbReference type="NCBI Taxonomy" id="2491017"/>
    <lineage>
        <taxon>Bacteria</taxon>
        <taxon>Pseudomonadati</taxon>
        <taxon>Pseudomonadota</taxon>
        <taxon>Gammaproteobacteria</taxon>
        <taxon>Alteromonadales</taxon>
        <taxon>Colwelliaceae</taxon>
        <taxon>Litorilituus</taxon>
    </lineage>
</organism>
<evidence type="ECO:0000313" key="1">
    <source>
        <dbReference type="EMBL" id="TPH18969.1"/>
    </source>
</evidence>
<dbReference type="RefSeq" id="WP_140601129.1">
    <property type="nucleotide sequence ID" value="NZ_SAWY01000002.1"/>
</dbReference>
<dbReference type="Proteomes" id="UP000315303">
    <property type="component" value="Unassembled WGS sequence"/>
</dbReference>
<sequence>MTKNKKLLLLVTLLLAIKMVILPQLATQNENLATKEQLLRTNKKLSLMLSTVDEEKAKVKGLVNQLIKMQELVPTYISDSQAKLAIQQQIEQYAEEVDLVIQRQNWQAINEDENLAGIMHGKVLITVKGSLINILRFQNLIADNQPAIVINSMYNAMPFKKMQTLVTSRVVLDVLFQQGQK</sequence>
<proteinExistence type="predicted"/>
<gene>
    <name evidence="1" type="ORF">EPA86_01345</name>
</gene>
<dbReference type="OrthoDB" id="9847182at2"/>
<protein>
    <submittedName>
        <fullName evidence="1">Uncharacterized protein</fullName>
    </submittedName>
</protein>
<reference evidence="1 2" key="1">
    <citation type="submission" date="2019-01" db="EMBL/GenBank/DDBJ databases">
        <title>Litorilituus lipolytica sp. nov., isolated from intertidal sand of the Yellow Sea in China.</title>
        <authorList>
            <person name="Liu A."/>
        </authorList>
    </citation>
    <scope>NUCLEOTIDE SEQUENCE [LARGE SCALE GENOMIC DNA]</scope>
    <source>
        <strain evidence="1 2">RZ04</strain>
    </source>
</reference>
<dbReference type="EMBL" id="SAWY01000002">
    <property type="protein sequence ID" value="TPH18969.1"/>
    <property type="molecule type" value="Genomic_DNA"/>
</dbReference>
<name>A0A502L7Q3_9GAMM</name>
<accession>A0A502L7Q3</accession>
<dbReference type="AlphaFoldDB" id="A0A502L7Q3"/>